<dbReference type="InterPro" id="IPR036569">
    <property type="entry name" value="RpiB_LacA_LacB_sf"/>
</dbReference>
<dbReference type="NCBIfam" id="TIGR00689">
    <property type="entry name" value="rpiB_lacA_lacB"/>
    <property type="match status" value="1"/>
</dbReference>
<organism evidence="3 4">
    <name type="scientific">Kroppenstedtia sanguinis</name>
    <dbReference type="NCBI Taxonomy" id="1380684"/>
    <lineage>
        <taxon>Bacteria</taxon>
        <taxon>Bacillati</taxon>
        <taxon>Bacillota</taxon>
        <taxon>Bacilli</taxon>
        <taxon>Bacillales</taxon>
        <taxon>Thermoactinomycetaceae</taxon>
        <taxon>Kroppenstedtia</taxon>
    </lineage>
</organism>
<dbReference type="EC" id="5.3.1.6" evidence="3"/>
<gene>
    <name evidence="3" type="primary">rpiB</name>
    <name evidence="3" type="ORF">ACFQ4Y_09850</name>
</gene>
<dbReference type="InterPro" id="IPR004785">
    <property type="entry name" value="RpiB"/>
</dbReference>
<dbReference type="PIRSF" id="PIRSF005384">
    <property type="entry name" value="RpiB_LacA_B"/>
    <property type="match status" value="1"/>
</dbReference>
<evidence type="ECO:0000256" key="1">
    <source>
        <dbReference type="ARBA" id="ARBA00008754"/>
    </source>
</evidence>
<reference evidence="4" key="1">
    <citation type="journal article" date="2019" name="Int. J. Syst. Evol. Microbiol.">
        <title>The Global Catalogue of Microorganisms (GCM) 10K type strain sequencing project: providing services to taxonomists for standard genome sequencing and annotation.</title>
        <authorList>
            <consortium name="The Broad Institute Genomics Platform"/>
            <consortium name="The Broad Institute Genome Sequencing Center for Infectious Disease"/>
            <person name="Wu L."/>
            <person name="Ma J."/>
        </authorList>
    </citation>
    <scope>NUCLEOTIDE SEQUENCE [LARGE SCALE GENOMIC DNA]</scope>
    <source>
        <strain evidence="4">S1</strain>
    </source>
</reference>
<dbReference type="PANTHER" id="PTHR43732">
    <property type="entry name" value="RIBOSE 5-PHOSPHATE ISOMERASE-RELATED"/>
    <property type="match status" value="1"/>
</dbReference>
<dbReference type="EMBL" id="JBHTNU010000008">
    <property type="protein sequence ID" value="MFD1427226.1"/>
    <property type="molecule type" value="Genomic_DNA"/>
</dbReference>
<dbReference type="SUPFAM" id="SSF89623">
    <property type="entry name" value="Ribose/Galactose isomerase RpiB/AlsB"/>
    <property type="match status" value="1"/>
</dbReference>
<dbReference type="Gene3D" id="3.40.1400.10">
    <property type="entry name" value="Sugar-phosphate isomerase, RpiB/LacA/LacB"/>
    <property type="match status" value="1"/>
</dbReference>
<dbReference type="GO" id="GO:0004751">
    <property type="term" value="F:ribose-5-phosphate isomerase activity"/>
    <property type="evidence" value="ECO:0007669"/>
    <property type="project" value="UniProtKB-EC"/>
</dbReference>
<comment type="caution">
    <text evidence="3">The sequence shown here is derived from an EMBL/GenBank/DDBJ whole genome shotgun (WGS) entry which is preliminary data.</text>
</comment>
<evidence type="ECO:0000256" key="2">
    <source>
        <dbReference type="ARBA" id="ARBA00023235"/>
    </source>
</evidence>
<evidence type="ECO:0000313" key="3">
    <source>
        <dbReference type="EMBL" id="MFD1427226.1"/>
    </source>
</evidence>
<dbReference type="Proteomes" id="UP001597282">
    <property type="component" value="Unassembled WGS sequence"/>
</dbReference>
<protein>
    <submittedName>
        <fullName evidence="3">Ribose 5-phosphate isomerase B</fullName>
        <ecNumber evidence="3">5.3.1.6</ecNumber>
    </submittedName>
</protein>
<keyword evidence="2 3" id="KW-0413">Isomerase</keyword>
<keyword evidence="4" id="KW-1185">Reference proteome</keyword>
<dbReference type="InterPro" id="IPR051812">
    <property type="entry name" value="SPI_LacAB/RpiB"/>
</dbReference>
<dbReference type="RefSeq" id="WP_380165051.1">
    <property type="nucleotide sequence ID" value="NZ_JBHTNU010000008.1"/>
</dbReference>
<proteinExistence type="inferred from homology"/>
<name>A0ABW4CBB5_9BACL</name>
<sequence>MRIVIGSDHGGIHLKETVKKVLHELGMEVADVGCDGTDSVDYPDYAQPVAEKVAQGEFDRGILICGTGIGMSIAANKVKGIRCAVVSDEYSARMSREHNQANVLALGERVVGPGLAENIVRIWLTTEFADGRHHRRVDKIAALEGK</sequence>
<accession>A0ABW4CBB5</accession>
<dbReference type="PANTHER" id="PTHR43732:SF1">
    <property type="entry name" value="RIBOSE 5-PHOSPHATE ISOMERASE"/>
    <property type="match status" value="1"/>
</dbReference>
<dbReference type="NCBIfam" id="TIGR01120">
    <property type="entry name" value="rpiB"/>
    <property type="match status" value="1"/>
</dbReference>
<comment type="similarity">
    <text evidence="1">Belongs to the LacAB/RpiB family.</text>
</comment>
<dbReference type="NCBIfam" id="NF004051">
    <property type="entry name" value="PRK05571.1"/>
    <property type="match status" value="1"/>
</dbReference>
<dbReference type="InterPro" id="IPR003500">
    <property type="entry name" value="RpiB_LacA_LacB"/>
</dbReference>
<evidence type="ECO:0000313" key="4">
    <source>
        <dbReference type="Proteomes" id="UP001597282"/>
    </source>
</evidence>
<dbReference type="Pfam" id="PF02502">
    <property type="entry name" value="LacAB_rpiB"/>
    <property type="match status" value="1"/>
</dbReference>